<comment type="subcellular location">
    <subcellularLocation>
        <location evidence="1 12">Cytoplasm</location>
    </subcellularLocation>
</comment>
<dbReference type="InterPro" id="IPR003156">
    <property type="entry name" value="DHHA1_dom"/>
</dbReference>
<sequence length="882" mass="93672">MTSTNEIRRSFLEYFGSNGHEVVQSAPLVPYNDPTLMFTNAGMVPFKNVFTGLETRATPRATSSQKCVRAGGKHNDLDNVGYTARHHTFFEMLGNFSFGDYFKEQAITHAWTLLTREWGLPKDKLLATVYHTDDEAAQLWKKIAGLPEDRIIRIATKDNFWAMGDDGPCGPCSEIFFDHGDHIWGGPPGSAEEDGDRFIEIWNLVFMQFEQTAGEITGNLPKPSIDTGMGLERIAAVLQGEHDNYDTDTFKALIAASESLTGVRAEGESRASHRVIADHLRSTSFLLADGVLPSNEGRGYVLRRIMRRAMRHAHLLGAKQPLMHRLVPALVAEMGAAYPELGRAQPLIQETLEREEVQFRRTLANGLKLLDEATGELGEGDNLPGETAFRLYDTYGFPYDLTEDALRARGIGVDKAGFDAAMAQQKAAARAAWKGSGQAADSEVWFDIAERVGATEFTGYTATTGEAQVVALVKDGAEVQSAAAGDAVTVITNQTPFYGESGGQTGDAGTISGADGLTIAVSDTAKPLGRLHAHNGTVQAGAIKVGDVVKLDIDVARRDAIRANHSATHLLHAALRGRLGAHVTQKGSLVAADRLRFDFSHPTALTAEDIAAIEAEVNAEIRANDPVVTRLMSPDDAIEAGAMALFGEKYGDEVRVLSMGRVSDKAYSVELCGGTHVRALGDIGLMRIVSESAVSSGVRRIEALTGEGARQWLVAREDALKGAASLLRTTPDDVETRVAALLDERKKLERELAEAKKALALGGSGGAKAETADEDVGGVKFSGQVIDGLDAKELRGLLDQAKQRLGSGVAVIVAVNDGKASIAAAVTDDLTAKVSAVDLVRAGVEALGGKGGGGRADMAQGGGPDGTKAADAIAAAKAVLAG</sequence>
<evidence type="ECO:0000256" key="8">
    <source>
        <dbReference type="ARBA" id="ARBA00022840"/>
    </source>
</evidence>
<keyword evidence="8 12" id="KW-0067">ATP-binding</keyword>
<dbReference type="FunFam" id="3.30.980.10:FF:000004">
    <property type="entry name" value="Alanine--tRNA ligase, cytoplasmic"/>
    <property type="match status" value="1"/>
</dbReference>
<evidence type="ECO:0000256" key="10">
    <source>
        <dbReference type="ARBA" id="ARBA00022917"/>
    </source>
</evidence>
<dbReference type="SUPFAM" id="SSF55186">
    <property type="entry name" value="ThrRS/AlaRS common domain"/>
    <property type="match status" value="1"/>
</dbReference>
<dbReference type="FunFam" id="2.40.30.130:FF:000001">
    <property type="entry name" value="Alanine--tRNA ligase"/>
    <property type="match status" value="1"/>
</dbReference>
<dbReference type="HAMAP" id="MF_00036_B">
    <property type="entry name" value="Ala_tRNA_synth_B"/>
    <property type="match status" value="1"/>
</dbReference>
<dbReference type="CDD" id="cd00673">
    <property type="entry name" value="AlaRS_core"/>
    <property type="match status" value="1"/>
</dbReference>
<evidence type="ECO:0000313" key="14">
    <source>
        <dbReference type="EMBL" id="GHA04322.1"/>
    </source>
</evidence>
<evidence type="ECO:0000256" key="4">
    <source>
        <dbReference type="ARBA" id="ARBA00022598"/>
    </source>
</evidence>
<dbReference type="EC" id="6.1.1.7" evidence="12"/>
<evidence type="ECO:0000259" key="13">
    <source>
        <dbReference type="PROSITE" id="PS50860"/>
    </source>
</evidence>
<evidence type="ECO:0000256" key="12">
    <source>
        <dbReference type="HAMAP-Rule" id="MF_00036"/>
    </source>
</evidence>
<keyword evidence="7 12" id="KW-0862">Zinc</keyword>
<feature type="domain" description="Alanyl-transfer RNA synthetases family profile" evidence="13">
    <location>
        <begin position="2"/>
        <end position="715"/>
    </location>
</feature>
<dbReference type="Gene3D" id="2.40.30.130">
    <property type="match status" value="1"/>
</dbReference>
<dbReference type="PRINTS" id="PR00980">
    <property type="entry name" value="TRNASYNTHALA"/>
</dbReference>
<dbReference type="InterPro" id="IPR050058">
    <property type="entry name" value="Ala-tRNA_ligase"/>
</dbReference>
<dbReference type="FunFam" id="3.10.310.40:FF:000001">
    <property type="entry name" value="Alanine--tRNA ligase"/>
    <property type="match status" value="1"/>
</dbReference>
<evidence type="ECO:0000256" key="3">
    <source>
        <dbReference type="ARBA" id="ARBA00022555"/>
    </source>
</evidence>
<dbReference type="InterPro" id="IPR023033">
    <property type="entry name" value="Ala_tRNA_ligase_euk/bac"/>
</dbReference>
<comment type="catalytic activity">
    <reaction evidence="12">
        <text>tRNA(Ala) + L-alanine + ATP = L-alanyl-tRNA(Ala) + AMP + diphosphate</text>
        <dbReference type="Rhea" id="RHEA:12540"/>
        <dbReference type="Rhea" id="RHEA-COMP:9657"/>
        <dbReference type="Rhea" id="RHEA-COMP:9923"/>
        <dbReference type="ChEBI" id="CHEBI:30616"/>
        <dbReference type="ChEBI" id="CHEBI:33019"/>
        <dbReference type="ChEBI" id="CHEBI:57972"/>
        <dbReference type="ChEBI" id="CHEBI:78442"/>
        <dbReference type="ChEBI" id="CHEBI:78497"/>
        <dbReference type="ChEBI" id="CHEBI:456215"/>
        <dbReference type="EC" id="6.1.1.7"/>
    </reaction>
</comment>
<dbReference type="PROSITE" id="PS50860">
    <property type="entry name" value="AA_TRNA_LIGASE_II_ALA"/>
    <property type="match status" value="1"/>
</dbReference>
<dbReference type="PANTHER" id="PTHR11777">
    <property type="entry name" value="ALANYL-TRNA SYNTHETASE"/>
    <property type="match status" value="1"/>
</dbReference>
<dbReference type="InterPro" id="IPR018165">
    <property type="entry name" value="Ala-tRNA-synth_IIc_core"/>
</dbReference>
<dbReference type="Gene3D" id="6.10.250.550">
    <property type="match status" value="1"/>
</dbReference>
<evidence type="ECO:0000256" key="11">
    <source>
        <dbReference type="ARBA" id="ARBA00023146"/>
    </source>
</evidence>
<feature type="binding site" evidence="12">
    <location>
        <position position="672"/>
    </location>
    <ligand>
        <name>Zn(2+)</name>
        <dbReference type="ChEBI" id="CHEBI:29105"/>
    </ligand>
</feature>
<dbReference type="GO" id="GO:0002161">
    <property type="term" value="F:aminoacyl-tRNA deacylase activity"/>
    <property type="evidence" value="ECO:0007669"/>
    <property type="project" value="TreeGrafter"/>
</dbReference>
<evidence type="ECO:0000256" key="2">
    <source>
        <dbReference type="ARBA" id="ARBA00008226"/>
    </source>
</evidence>
<evidence type="ECO:0000256" key="5">
    <source>
        <dbReference type="ARBA" id="ARBA00022723"/>
    </source>
</evidence>
<dbReference type="SMART" id="SM00863">
    <property type="entry name" value="tRNA_SAD"/>
    <property type="match status" value="1"/>
</dbReference>
<keyword evidence="9 12" id="KW-0694">RNA-binding</keyword>
<organism evidence="14 15">
    <name type="scientific">Novosphingobium arvoryzae</name>
    <dbReference type="NCBI Taxonomy" id="1256514"/>
    <lineage>
        <taxon>Bacteria</taxon>
        <taxon>Pseudomonadati</taxon>
        <taxon>Pseudomonadota</taxon>
        <taxon>Alphaproteobacteria</taxon>
        <taxon>Sphingomonadales</taxon>
        <taxon>Sphingomonadaceae</taxon>
        <taxon>Novosphingobium</taxon>
    </lineage>
</organism>
<dbReference type="Gene3D" id="3.30.980.10">
    <property type="entry name" value="Threonyl-trna Synthetase, Chain A, domain 2"/>
    <property type="match status" value="1"/>
</dbReference>
<dbReference type="InterPro" id="IPR018164">
    <property type="entry name" value="Ala-tRNA-synth_IIc_N"/>
</dbReference>
<dbReference type="InterPro" id="IPR018163">
    <property type="entry name" value="Thr/Ala-tRNA-synth_IIc_edit"/>
</dbReference>
<keyword evidence="6 12" id="KW-0547">Nucleotide-binding</keyword>
<keyword evidence="4 12" id="KW-0436">Ligase</keyword>
<dbReference type="SUPFAM" id="SSF50447">
    <property type="entry name" value="Translation proteins"/>
    <property type="match status" value="1"/>
</dbReference>
<dbReference type="Proteomes" id="UP000634139">
    <property type="component" value="Unassembled WGS sequence"/>
</dbReference>
<dbReference type="Gene3D" id="3.10.310.40">
    <property type="match status" value="1"/>
</dbReference>
<dbReference type="InterPro" id="IPR045864">
    <property type="entry name" value="aa-tRNA-synth_II/BPL/LPL"/>
</dbReference>
<gene>
    <name evidence="12 14" type="primary">alaS</name>
    <name evidence="14" type="ORF">GCM10011617_26690</name>
</gene>
<reference evidence="14" key="2">
    <citation type="submission" date="2020-09" db="EMBL/GenBank/DDBJ databases">
        <authorList>
            <person name="Sun Q."/>
            <person name="Kim S."/>
        </authorList>
    </citation>
    <scope>NUCLEOTIDE SEQUENCE</scope>
    <source>
        <strain evidence="14">KCTC 32422</strain>
    </source>
</reference>
<dbReference type="SUPFAM" id="SSF101353">
    <property type="entry name" value="Putative anticodon-binding domain of alanyl-tRNA synthetase (AlaRS)"/>
    <property type="match status" value="1"/>
</dbReference>
<evidence type="ECO:0000256" key="1">
    <source>
        <dbReference type="ARBA" id="ARBA00004496"/>
    </source>
</evidence>
<keyword evidence="5 12" id="KW-0479">Metal-binding</keyword>
<dbReference type="FunFam" id="3.30.54.20:FF:000001">
    <property type="entry name" value="Alanine--tRNA ligase"/>
    <property type="match status" value="1"/>
</dbReference>
<comment type="cofactor">
    <cofactor evidence="12">
        <name>Zn(2+)</name>
        <dbReference type="ChEBI" id="CHEBI:29105"/>
    </cofactor>
    <text evidence="12">Binds 1 zinc ion per subunit.</text>
</comment>
<dbReference type="AlphaFoldDB" id="A0A918VKQ9"/>
<name>A0A918VKQ9_9SPHN</name>
<dbReference type="PANTHER" id="PTHR11777:SF9">
    <property type="entry name" value="ALANINE--TRNA LIGASE, CYTOPLASMIC"/>
    <property type="match status" value="1"/>
</dbReference>
<dbReference type="GO" id="GO:0004813">
    <property type="term" value="F:alanine-tRNA ligase activity"/>
    <property type="evidence" value="ECO:0007669"/>
    <property type="project" value="UniProtKB-UniRule"/>
</dbReference>
<proteinExistence type="inferred from homology"/>
<dbReference type="Gene3D" id="3.30.54.20">
    <property type="match status" value="1"/>
</dbReference>
<feature type="binding site" evidence="12">
    <location>
        <position position="569"/>
    </location>
    <ligand>
        <name>Zn(2+)</name>
        <dbReference type="ChEBI" id="CHEBI:29105"/>
    </ligand>
</feature>
<dbReference type="Pfam" id="PF07973">
    <property type="entry name" value="tRNA_SAD"/>
    <property type="match status" value="1"/>
</dbReference>
<dbReference type="GO" id="GO:0045892">
    <property type="term" value="P:negative regulation of DNA-templated transcription"/>
    <property type="evidence" value="ECO:0007669"/>
    <property type="project" value="TreeGrafter"/>
</dbReference>
<keyword evidence="12" id="KW-0963">Cytoplasm</keyword>
<protein>
    <recommendedName>
        <fullName evidence="12">Alanine--tRNA ligase</fullName>
        <ecNumber evidence="12">6.1.1.7</ecNumber>
    </recommendedName>
    <alternativeName>
        <fullName evidence="12">Alanyl-tRNA synthetase</fullName>
        <shortName evidence="12">AlaRS</shortName>
    </alternativeName>
</protein>
<comment type="domain">
    <text evidence="12">Consists of three domains; the N-terminal catalytic domain, the editing domain and the C-terminal C-Ala domain. The editing domain removes incorrectly charged amino acids, while the C-Ala domain, along with tRNA(Ala), serves as a bridge to cooperatively bring together the editing and aminoacylation centers thus stimulating deacylation of misacylated tRNAs.</text>
</comment>
<dbReference type="Pfam" id="PF01411">
    <property type="entry name" value="tRNA-synt_2c"/>
    <property type="match status" value="1"/>
</dbReference>
<comment type="function">
    <text evidence="12">Catalyzes the attachment of alanine to tRNA(Ala) in a two-step reaction: alanine is first activated by ATP to form Ala-AMP and then transferred to the acceptor end of tRNA(Ala). Also edits incorrectly charged Ser-tRNA(Ala) and Gly-tRNA(Ala) via its editing domain.</text>
</comment>
<dbReference type="GO" id="GO:0008270">
    <property type="term" value="F:zinc ion binding"/>
    <property type="evidence" value="ECO:0007669"/>
    <property type="project" value="UniProtKB-UniRule"/>
</dbReference>
<dbReference type="GO" id="GO:0005524">
    <property type="term" value="F:ATP binding"/>
    <property type="evidence" value="ECO:0007669"/>
    <property type="project" value="UniProtKB-UniRule"/>
</dbReference>
<feature type="binding site" evidence="12">
    <location>
        <position position="676"/>
    </location>
    <ligand>
        <name>Zn(2+)</name>
        <dbReference type="ChEBI" id="CHEBI:29105"/>
    </ligand>
</feature>
<keyword evidence="15" id="KW-1185">Reference proteome</keyword>
<dbReference type="InterPro" id="IPR012947">
    <property type="entry name" value="tRNA_SAD"/>
</dbReference>
<dbReference type="SUPFAM" id="SSF55681">
    <property type="entry name" value="Class II aaRS and biotin synthetases"/>
    <property type="match status" value="1"/>
</dbReference>
<evidence type="ECO:0000256" key="7">
    <source>
        <dbReference type="ARBA" id="ARBA00022833"/>
    </source>
</evidence>
<dbReference type="InterPro" id="IPR002318">
    <property type="entry name" value="Ala-tRNA-lgiase_IIc"/>
</dbReference>
<dbReference type="Pfam" id="PF02272">
    <property type="entry name" value="DHHA1"/>
    <property type="match status" value="1"/>
</dbReference>
<comment type="caution">
    <text evidence="14">The sequence shown here is derived from an EMBL/GenBank/DDBJ whole genome shotgun (WGS) entry which is preliminary data.</text>
</comment>
<feature type="binding site" evidence="12">
    <location>
        <position position="565"/>
    </location>
    <ligand>
        <name>Zn(2+)</name>
        <dbReference type="ChEBI" id="CHEBI:29105"/>
    </ligand>
</feature>
<keyword evidence="3 12" id="KW-0820">tRNA-binding</keyword>
<comment type="similarity">
    <text evidence="2 12">Belongs to the class-II aminoacyl-tRNA synthetase family.</text>
</comment>
<dbReference type="GO" id="GO:0005829">
    <property type="term" value="C:cytosol"/>
    <property type="evidence" value="ECO:0007669"/>
    <property type="project" value="TreeGrafter"/>
</dbReference>
<dbReference type="InterPro" id="IPR009000">
    <property type="entry name" value="Transl_B-barrel_sf"/>
</dbReference>
<reference evidence="14" key="1">
    <citation type="journal article" date="2014" name="Int. J. Syst. Evol. Microbiol.">
        <title>Complete genome sequence of Corynebacterium casei LMG S-19264T (=DSM 44701T), isolated from a smear-ripened cheese.</title>
        <authorList>
            <consortium name="US DOE Joint Genome Institute (JGI-PGF)"/>
            <person name="Walter F."/>
            <person name="Albersmeier A."/>
            <person name="Kalinowski J."/>
            <person name="Ruckert C."/>
        </authorList>
    </citation>
    <scope>NUCLEOTIDE SEQUENCE</scope>
    <source>
        <strain evidence="14">KCTC 32422</strain>
    </source>
</reference>
<dbReference type="RefSeq" id="WP_189542376.1">
    <property type="nucleotide sequence ID" value="NZ_BMZD01000007.1"/>
</dbReference>
<dbReference type="GO" id="GO:0000049">
    <property type="term" value="F:tRNA binding"/>
    <property type="evidence" value="ECO:0007669"/>
    <property type="project" value="UniProtKB-KW"/>
</dbReference>
<dbReference type="NCBIfam" id="TIGR00344">
    <property type="entry name" value="alaS"/>
    <property type="match status" value="1"/>
</dbReference>
<evidence type="ECO:0000256" key="9">
    <source>
        <dbReference type="ARBA" id="ARBA00022884"/>
    </source>
</evidence>
<dbReference type="FunFam" id="3.30.930.10:FF:000004">
    <property type="entry name" value="Alanine--tRNA ligase"/>
    <property type="match status" value="1"/>
</dbReference>
<evidence type="ECO:0000256" key="6">
    <source>
        <dbReference type="ARBA" id="ARBA00022741"/>
    </source>
</evidence>
<keyword evidence="11 12" id="KW-0030">Aminoacyl-tRNA synthetase</keyword>
<dbReference type="InterPro" id="IPR018162">
    <property type="entry name" value="Ala-tRNA-ligase_IIc_anticod-bd"/>
</dbReference>
<dbReference type="GO" id="GO:0006419">
    <property type="term" value="P:alanyl-tRNA aminoacylation"/>
    <property type="evidence" value="ECO:0007669"/>
    <property type="project" value="UniProtKB-UniRule"/>
</dbReference>
<dbReference type="Gene3D" id="3.30.930.10">
    <property type="entry name" value="Bira Bifunctional Protein, Domain 2"/>
    <property type="match status" value="1"/>
</dbReference>
<dbReference type="EMBL" id="BMZD01000007">
    <property type="protein sequence ID" value="GHA04322.1"/>
    <property type="molecule type" value="Genomic_DNA"/>
</dbReference>
<accession>A0A918VKQ9</accession>
<evidence type="ECO:0000313" key="15">
    <source>
        <dbReference type="Proteomes" id="UP000634139"/>
    </source>
</evidence>
<keyword evidence="10 12" id="KW-0648">Protein biosynthesis</keyword>